<evidence type="ECO:0000313" key="3">
    <source>
        <dbReference type="Proteomes" id="UP001596514"/>
    </source>
</evidence>
<reference evidence="3" key="1">
    <citation type="journal article" date="2019" name="Int. J. Syst. Evol. Microbiol.">
        <title>The Global Catalogue of Microorganisms (GCM) 10K type strain sequencing project: providing services to taxonomists for standard genome sequencing and annotation.</title>
        <authorList>
            <consortium name="The Broad Institute Genomics Platform"/>
            <consortium name="The Broad Institute Genome Sequencing Center for Infectious Disease"/>
            <person name="Wu L."/>
            <person name="Ma J."/>
        </authorList>
    </citation>
    <scope>NUCLEOTIDE SEQUENCE [LARGE SCALE GENOMIC DNA]</scope>
    <source>
        <strain evidence="3">JCM 10083</strain>
    </source>
</reference>
<name>A0ABW2SVB9_9ACTN</name>
<keyword evidence="1" id="KW-1133">Transmembrane helix</keyword>
<evidence type="ECO:0000256" key="1">
    <source>
        <dbReference type="SAM" id="Phobius"/>
    </source>
</evidence>
<dbReference type="Gene3D" id="3.40.50.300">
    <property type="entry name" value="P-loop containing nucleotide triphosphate hydrolases"/>
    <property type="match status" value="1"/>
</dbReference>
<protein>
    <submittedName>
        <fullName evidence="2">Uncharacterized protein</fullName>
    </submittedName>
</protein>
<sequence length="117" mass="12676">MAAPAWLWSARGTVCCACWAVTGPVRYRPGSAAALLEVDRARRTTRVVVPDEGTARRWPDWLARLFFSSRMLDGGWRMLHASAVTLNGVVVLFVAGSRGGKSTLAYRACDELGAVHG</sequence>
<evidence type="ECO:0000313" key="2">
    <source>
        <dbReference type="EMBL" id="MFC7599416.1"/>
    </source>
</evidence>
<accession>A0ABW2SVB9</accession>
<dbReference type="InterPro" id="IPR027417">
    <property type="entry name" value="P-loop_NTPase"/>
</dbReference>
<dbReference type="RefSeq" id="WP_343966667.1">
    <property type="nucleotide sequence ID" value="NZ_BAAAGK010000043.1"/>
</dbReference>
<comment type="caution">
    <text evidence="2">The sequence shown here is derived from an EMBL/GenBank/DDBJ whole genome shotgun (WGS) entry which is preliminary data.</text>
</comment>
<proteinExistence type="predicted"/>
<keyword evidence="3" id="KW-1185">Reference proteome</keyword>
<keyword evidence="1" id="KW-0472">Membrane</keyword>
<keyword evidence="1" id="KW-0812">Transmembrane</keyword>
<dbReference type="Proteomes" id="UP001596514">
    <property type="component" value="Unassembled WGS sequence"/>
</dbReference>
<feature type="transmembrane region" description="Helical" evidence="1">
    <location>
        <begin position="78"/>
        <end position="97"/>
    </location>
</feature>
<gene>
    <name evidence="2" type="ORF">ACFQVD_04770</name>
</gene>
<organism evidence="2 3">
    <name type="scientific">Streptosporangium amethystogenes subsp. fukuiense</name>
    <dbReference type="NCBI Taxonomy" id="698418"/>
    <lineage>
        <taxon>Bacteria</taxon>
        <taxon>Bacillati</taxon>
        <taxon>Actinomycetota</taxon>
        <taxon>Actinomycetes</taxon>
        <taxon>Streptosporangiales</taxon>
        <taxon>Streptosporangiaceae</taxon>
        <taxon>Streptosporangium</taxon>
    </lineage>
</organism>
<dbReference type="EMBL" id="JBHTEE010000001">
    <property type="protein sequence ID" value="MFC7599416.1"/>
    <property type="molecule type" value="Genomic_DNA"/>
</dbReference>